<keyword evidence="2" id="KW-1185">Reference proteome</keyword>
<name>A0A1M7Y1M1_9BACT</name>
<dbReference type="STRING" id="1121416.SAMN02745220_01169"/>
<dbReference type="EMBL" id="FRFE01000004">
    <property type="protein sequence ID" value="SHO45666.1"/>
    <property type="molecule type" value="Genomic_DNA"/>
</dbReference>
<dbReference type="AlphaFoldDB" id="A0A1M7Y1M1"/>
<accession>A0A1M7Y1M1</accession>
<evidence type="ECO:0000313" key="2">
    <source>
        <dbReference type="Proteomes" id="UP000184603"/>
    </source>
</evidence>
<organism evidence="1 2">
    <name type="scientific">Desulfopila aestuarii DSM 18488</name>
    <dbReference type="NCBI Taxonomy" id="1121416"/>
    <lineage>
        <taxon>Bacteria</taxon>
        <taxon>Pseudomonadati</taxon>
        <taxon>Thermodesulfobacteriota</taxon>
        <taxon>Desulfobulbia</taxon>
        <taxon>Desulfobulbales</taxon>
        <taxon>Desulfocapsaceae</taxon>
        <taxon>Desulfopila</taxon>
    </lineage>
</organism>
<sequence>MSFKDEWNLEIALKILQHPTVDSQLWSEAAEWLLRYGPPSIQKILLNASQAATELQFPELKPSDFTADGMPVYDTARLADILGIAEDEVRSIINEKGLEEDTADNLPFANCSRTVH</sequence>
<dbReference type="Proteomes" id="UP000184603">
    <property type="component" value="Unassembled WGS sequence"/>
</dbReference>
<evidence type="ECO:0000313" key="1">
    <source>
        <dbReference type="EMBL" id="SHO45666.1"/>
    </source>
</evidence>
<proteinExistence type="predicted"/>
<protein>
    <submittedName>
        <fullName evidence="1">Uncharacterized protein</fullName>
    </submittedName>
</protein>
<dbReference type="RefSeq" id="WP_073612513.1">
    <property type="nucleotide sequence ID" value="NZ_FRFE01000004.1"/>
</dbReference>
<gene>
    <name evidence="1" type="ORF">SAMN02745220_01169</name>
</gene>
<reference evidence="1 2" key="1">
    <citation type="submission" date="2016-12" db="EMBL/GenBank/DDBJ databases">
        <authorList>
            <person name="Song W.-J."/>
            <person name="Kurnit D.M."/>
        </authorList>
    </citation>
    <scope>NUCLEOTIDE SEQUENCE [LARGE SCALE GENOMIC DNA]</scope>
    <source>
        <strain evidence="1 2">DSM 18488</strain>
    </source>
</reference>